<protein>
    <submittedName>
        <fullName evidence="1">Uncharacterized protein</fullName>
    </submittedName>
</protein>
<dbReference type="Proteomes" id="UP000829476">
    <property type="component" value="Chromosome"/>
</dbReference>
<proteinExistence type="predicted"/>
<reference evidence="1 2" key="1">
    <citation type="journal article" date="2018" name="Int. J. Syst. Evol. Microbiol.">
        <title>Zhouia spongiae sp. nov., isolated from a marine sponge.</title>
        <authorList>
            <person name="Zhuang L."/>
            <person name="Lin B."/>
            <person name="Qin F."/>
            <person name="Luo L."/>
        </authorList>
    </citation>
    <scope>NUCLEOTIDE SEQUENCE [LARGE SCALE GENOMIC DNA]</scope>
    <source>
        <strain evidence="1 2">HN-Y44</strain>
    </source>
</reference>
<gene>
    <name evidence="1" type="ORF">MQE36_09905</name>
</gene>
<dbReference type="EMBL" id="CP094326">
    <property type="protein sequence ID" value="UNY97408.1"/>
    <property type="molecule type" value="Genomic_DNA"/>
</dbReference>
<evidence type="ECO:0000313" key="1">
    <source>
        <dbReference type="EMBL" id="UNY97408.1"/>
    </source>
</evidence>
<name>A0ABY3YIH3_9FLAO</name>
<dbReference type="RefSeq" id="WP_242935821.1">
    <property type="nucleotide sequence ID" value="NZ_CP094326.1"/>
</dbReference>
<keyword evidence="2" id="KW-1185">Reference proteome</keyword>
<organism evidence="1 2">
    <name type="scientific">Zhouia spongiae</name>
    <dbReference type="NCBI Taxonomy" id="2202721"/>
    <lineage>
        <taxon>Bacteria</taxon>
        <taxon>Pseudomonadati</taxon>
        <taxon>Bacteroidota</taxon>
        <taxon>Flavobacteriia</taxon>
        <taxon>Flavobacteriales</taxon>
        <taxon>Flavobacteriaceae</taxon>
        <taxon>Zhouia</taxon>
    </lineage>
</organism>
<sequence length="81" mass="9530">MKVEGSFERFYMLFFNDNGNLISAKRFHPNGEVSPEVSYDEERNELSTYYASVGDMMEYFHENSFKNAWKVERIVESSPSL</sequence>
<evidence type="ECO:0000313" key="2">
    <source>
        <dbReference type="Proteomes" id="UP000829476"/>
    </source>
</evidence>
<accession>A0ABY3YIH3</accession>